<dbReference type="PROSITE" id="PS51257">
    <property type="entry name" value="PROKAR_LIPOPROTEIN"/>
    <property type="match status" value="1"/>
</dbReference>
<dbReference type="InterPro" id="IPR007329">
    <property type="entry name" value="FMN-bd"/>
</dbReference>
<dbReference type="GO" id="GO:0016020">
    <property type="term" value="C:membrane"/>
    <property type="evidence" value="ECO:0007669"/>
    <property type="project" value="InterPro"/>
</dbReference>
<keyword evidence="2" id="KW-0732">Signal</keyword>
<name>A0A4R7FL74_9MICO</name>
<feature type="signal peptide" evidence="2">
    <location>
        <begin position="1"/>
        <end position="27"/>
    </location>
</feature>
<evidence type="ECO:0000313" key="5">
    <source>
        <dbReference type="Proteomes" id="UP000295344"/>
    </source>
</evidence>
<organism evidence="4 5">
    <name type="scientific">Amnibacterium kyonggiense</name>
    <dbReference type="NCBI Taxonomy" id="595671"/>
    <lineage>
        <taxon>Bacteria</taxon>
        <taxon>Bacillati</taxon>
        <taxon>Actinomycetota</taxon>
        <taxon>Actinomycetes</taxon>
        <taxon>Micrococcales</taxon>
        <taxon>Microbacteriaceae</taxon>
        <taxon>Amnibacterium</taxon>
    </lineage>
</organism>
<dbReference type="RefSeq" id="WP_133766257.1">
    <property type="nucleotide sequence ID" value="NZ_BAAARP010000002.1"/>
</dbReference>
<proteinExistence type="predicted"/>
<evidence type="ECO:0000313" key="4">
    <source>
        <dbReference type="EMBL" id="TDS77152.1"/>
    </source>
</evidence>
<evidence type="ECO:0000256" key="1">
    <source>
        <dbReference type="SAM" id="MobiDB-lite"/>
    </source>
</evidence>
<feature type="compositionally biased region" description="Low complexity" evidence="1">
    <location>
        <begin position="33"/>
        <end position="59"/>
    </location>
</feature>
<dbReference type="OrthoDB" id="4232596at2"/>
<feature type="region of interest" description="Disordered" evidence="1">
    <location>
        <begin position="33"/>
        <end position="78"/>
    </location>
</feature>
<evidence type="ECO:0000256" key="2">
    <source>
        <dbReference type="SAM" id="SignalP"/>
    </source>
</evidence>
<dbReference type="GO" id="GO:0010181">
    <property type="term" value="F:FMN binding"/>
    <property type="evidence" value="ECO:0007669"/>
    <property type="project" value="InterPro"/>
</dbReference>
<keyword evidence="5" id="KW-1185">Reference proteome</keyword>
<evidence type="ECO:0000259" key="3">
    <source>
        <dbReference type="Pfam" id="PF04205"/>
    </source>
</evidence>
<feature type="domain" description="FMN-binding" evidence="3">
    <location>
        <begin position="79"/>
        <end position="149"/>
    </location>
</feature>
<reference evidence="4 5" key="1">
    <citation type="submission" date="2019-03" db="EMBL/GenBank/DDBJ databases">
        <title>Genomic Encyclopedia of Archaeal and Bacterial Type Strains, Phase II (KMG-II): from individual species to whole genera.</title>
        <authorList>
            <person name="Goeker M."/>
        </authorList>
    </citation>
    <scope>NUCLEOTIDE SEQUENCE [LARGE SCALE GENOMIC DNA]</scope>
    <source>
        <strain evidence="4 5">DSM 24782</strain>
    </source>
</reference>
<dbReference type="EMBL" id="SOAM01000002">
    <property type="protein sequence ID" value="TDS77152.1"/>
    <property type="molecule type" value="Genomic_DNA"/>
</dbReference>
<accession>A0A4R7FL74</accession>
<dbReference type="Proteomes" id="UP000295344">
    <property type="component" value="Unassembled WGS sequence"/>
</dbReference>
<sequence length="157" mass="15007">MTTTGPRTTLRRLAAIGGGLLGVAALAGCAPTASDAAPASSAPAASAPSSAASAGTSSGDLKDGSYTATGHYQSPGGDSAVEVTVTLKSGTISAVKVVPKAADPTAQQYEAQSASGISGVAVGKRIDGLQVGAVSGSSLTSQGFEKALAEIRTEAAA</sequence>
<dbReference type="Pfam" id="PF04205">
    <property type="entry name" value="FMN_bind"/>
    <property type="match status" value="1"/>
</dbReference>
<protein>
    <submittedName>
        <fullName evidence="4">Uncharacterized protein with FMN-binding domain</fullName>
    </submittedName>
</protein>
<dbReference type="AlphaFoldDB" id="A0A4R7FL74"/>
<comment type="caution">
    <text evidence="4">The sequence shown here is derived from an EMBL/GenBank/DDBJ whole genome shotgun (WGS) entry which is preliminary data.</text>
</comment>
<feature type="chain" id="PRO_5039145185" evidence="2">
    <location>
        <begin position="28"/>
        <end position="157"/>
    </location>
</feature>
<gene>
    <name evidence="4" type="ORF">CLV52_2092</name>
</gene>